<dbReference type="AlphaFoldDB" id="A0A6G4EFY6"/>
<keyword evidence="1" id="KW-1133">Transmembrane helix</keyword>
<accession>A0A6G4EFY6</accession>
<feature type="transmembrane region" description="Helical" evidence="1">
    <location>
        <begin position="21"/>
        <end position="39"/>
    </location>
</feature>
<proteinExistence type="predicted"/>
<protein>
    <submittedName>
        <fullName evidence="2">Uncharacterized protein</fullName>
    </submittedName>
</protein>
<reference evidence="2" key="1">
    <citation type="submission" date="2019-04" db="EMBL/GenBank/DDBJ databases">
        <title>Genome sequencing of Clostridium botulinum Groups I-IV and Clostridium butyricum.</title>
        <authorList>
            <person name="Brunt J."/>
            <person name="Van Vliet A.H.M."/>
            <person name="Stringer S.C."/>
            <person name="Carter A.T."/>
            <person name="Peck M.W."/>
        </authorList>
    </citation>
    <scope>NUCLEOTIDE SEQUENCE</scope>
    <source>
        <strain evidence="2">IFR 15/031</strain>
    </source>
</reference>
<evidence type="ECO:0000313" key="2">
    <source>
        <dbReference type="EMBL" id="NFH62095.1"/>
    </source>
</evidence>
<keyword evidence="1" id="KW-0812">Transmembrane</keyword>
<dbReference type="EMBL" id="SWRL01000007">
    <property type="protein sequence ID" value="NFH62095.1"/>
    <property type="molecule type" value="Genomic_DNA"/>
</dbReference>
<gene>
    <name evidence="2" type="ORF">FC962_09335</name>
</gene>
<comment type="caution">
    <text evidence="2">The sequence shown here is derived from an EMBL/GenBank/DDBJ whole genome shotgun (WGS) entry which is preliminary data.</text>
</comment>
<name>A0A6G4EFY6_CLOBO</name>
<organism evidence="2">
    <name type="scientific">Clostridium botulinum</name>
    <dbReference type="NCBI Taxonomy" id="1491"/>
    <lineage>
        <taxon>Bacteria</taxon>
        <taxon>Bacillati</taxon>
        <taxon>Bacillota</taxon>
        <taxon>Clostridia</taxon>
        <taxon>Eubacteriales</taxon>
        <taxon>Clostridiaceae</taxon>
        <taxon>Clostridium</taxon>
    </lineage>
</organism>
<keyword evidence="1" id="KW-0472">Membrane</keyword>
<dbReference type="RefSeq" id="WP_061317985.1">
    <property type="nucleotide sequence ID" value="NZ_CP013247.1"/>
</dbReference>
<sequence length="44" mass="5269">MAKPHIAFPPDKKFLMKKFEIPSQVSYLSIHVFFIFAWLKLNLF</sequence>
<evidence type="ECO:0000256" key="1">
    <source>
        <dbReference type="SAM" id="Phobius"/>
    </source>
</evidence>